<name>X1IN44_9ZZZZ</name>
<dbReference type="GO" id="GO:0016740">
    <property type="term" value="F:transferase activity"/>
    <property type="evidence" value="ECO:0007669"/>
    <property type="project" value="UniProtKB-KW"/>
</dbReference>
<keyword evidence="3" id="KW-0732">Signal</keyword>
<comment type="caution">
    <text evidence="6">The sequence shown here is derived from an EMBL/GenBank/DDBJ whole genome shotgun (WGS) entry which is preliminary data.</text>
</comment>
<evidence type="ECO:0000259" key="5">
    <source>
        <dbReference type="Pfam" id="PF16822"/>
    </source>
</evidence>
<evidence type="ECO:0000256" key="3">
    <source>
        <dbReference type="ARBA" id="ARBA00022729"/>
    </source>
</evidence>
<keyword evidence="2" id="KW-0808">Transferase</keyword>
<protein>
    <recommendedName>
        <fullName evidence="5">AlgX/AlgJ SGNH hydrolase-like domain-containing protein</fullName>
    </recommendedName>
</protein>
<dbReference type="AlphaFoldDB" id="X1IN44"/>
<evidence type="ECO:0000256" key="2">
    <source>
        <dbReference type="ARBA" id="ARBA00022679"/>
    </source>
</evidence>
<comment type="subcellular location">
    <subcellularLocation>
        <location evidence="1">Periplasm</location>
    </subcellularLocation>
</comment>
<evidence type="ECO:0000256" key="1">
    <source>
        <dbReference type="ARBA" id="ARBA00004418"/>
    </source>
</evidence>
<feature type="non-terminal residue" evidence="6">
    <location>
        <position position="1"/>
    </location>
</feature>
<dbReference type="Pfam" id="PF16822">
    <property type="entry name" value="ALGX"/>
    <property type="match status" value="1"/>
</dbReference>
<sequence length="48" mass="5472">VLNVAREGQGPFVPMKKYLESPTLDDPRPDVIIWEIPERHLGIDPGYL</sequence>
<dbReference type="InterPro" id="IPR031811">
    <property type="entry name" value="ALGX/ALGJ_SGNH-like"/>
</dbReference>
<reference evidence="6" key="1">
    <citation type="journal article" date="2014" name="Front. Microbiol.">
        <title>High frequency of phylogenetically diverse reductive dehalogenase-homologous genes in deep subseafloor sedimentary metagenomes.</title>
        <authorList>
            <person name="Kawai M."/>
            <person name="Futagami T."/>
            <person name="Toyoda A."/>
            <person name="Takaki Y."/>
            <person name="Nishi S."/>
            <person name="Hori S."/>
            <person name="Arai W."/>
            <person name="Tsubouchi T."/>
            <person name="Morono Y."/>
            <person name="Uchiyama I."/>
            <person name="Ito T."/>
            <person name="Fujiyama A."/>
            <person name="Inagaki F."/>
            <person name="Takami H."/>
        </authorList>
    </citation>
    <scope>NUCLEOTIDE SEQUENCE</scope>
    <source>
        <strain evidence="6">Expedition CK06-06</strain>
    </source>
</reference>
<evidence type="ECO:0000256" key="4">
    <source>
        <dbReference type="ARBA" id="ARBA00022764"/>
    </source>
</evidence>
<accession>X1IN44</accession>
<proteinExistence type="predicted"/>
<keyword evidence="4" id="KW-0574">Periplasm</keyword>
<gene>
    <name evidence="6" type="ORF">S03H2_38792</name>
</gene>
<dbReference type="EMBL" id="BARU01023937">
    <property type="protein sequence ID" value="GAH58948.1"/>
    <property type="molecule type" value="Genomic_DNA"/>
</dbReference>
<dbReference type="GO" id="GO:0042597">
    <property type="term" value="C:periplasmic space"/>
    <property type="evidence" value="ECO:0007669"/>
    <property type="project" value="UniProtKB-SubCell"/>
</dbReference>
<evidence type="ECO:0000313" key="6">
    <source>
        <dbReference type="EMBL" id="GAH58948.1"/>
    </source>
</evidence>
<feature type="domain" description="AlgX/AlgJ SGNH hydrolase-like" evidence="5">
    <location>
        <begin position="1"/>
        <end position="38"/>
    </location>
</feature>
<organism evidence="6">
    <name type="scientific">marine sediment metagenome</name>
    <dbReference type="NCBI Taxonomy" id="412755"/>
    <lineage>
        <taxon>unclassified sequences</taxon>
        <taxon>metagenomes</taxon>
        <taxon>ecological metagenomes</taxon>
    </lineage>
</organism>